<dbReference type="Proteomes" id="UP000809910">
    <property type="component" value="Unassembled WGS sequence"/>
</dbReference>
<proteinExistence type="predicted"/>
<dbReference type="SUPFAM" id="SSF56219">
    <property type="entry name" value="DNase I-like"/>
    <property type="match status" value="1"/>
</dbReference>
<reference evidence="1 2" key="1">
    <citation type="submission" date="2020-12" db="EMBL/GenBank/DDBJ databases">
        <title>WGS of Legionella: environmental sample.</title>
        <authorList>
            <person name="Cristino S."/>
            <person name="Girolamini L."/>
            <person name="Salaris S."/>
            <person name="Pascale M.R."/>
            <person name="Mazzotta M."/>
            <person name="Orsini M."/>
            <person name="Grottola A."/>
        </authorList>
    </citation>
    <scope>NUCLEOTIDE SEQUENCE [LARGE SCALE GENOMIC DNA]</scope>
    <source>
        <strain evidence="1 2">30cs62</strain>
    </source>
</reference>
<dbReference type="InterPro" id="IPR036691">
    <property type="entry name" value="Endo/exonu/phosph_ase_sf"/>
</dbReference>
<sequence length="247" mass="27385">MVAFKCLGNKSVIEAQVSDHEPIIDGAVCVFNLMCRGSGSNNYFKKSESTTEYLQRLDQLIQVIKELKNSGVDVFIFQEAPQYNSTDDRSNSVYNKLKQIPGFETLNLSNITNTVGTRSALFTIADYNRFPKPINTTAKSNIPIPGRGQSVQITSLYYRTLTVVNIHGDYMKQGDTRNALRYCVSMDSAVVVGGEFNITTGAADFNEFQGAGIYQKTDWFGTCDGLLASSNGRVQDFVPVINKQQDH</sequence>
<evidence type="ECO:0000313" key="2">
    <source>
        <dbReference type="Proteomes" id="UP000809910"/>
    </source>
</evidence>
<accession>A0ABS1WCK1</accession>
<dbReference type="EMBL" id="JADWVN010000021">
    <property type="protein sequence ID" value="MBL7527092.1"/>
    <property type="molecule type" value="Genomic_DNA"/>
</dbReference>
<gene>
    <name evidence="1" type="ORF">I5282_10970</name>
</gene>
<organism evidence="1 2">
    <name type="scientific">Legionella bononiensis</name>
    <dbReference type="NCBI Taxonomy" id="2793102"/>
    <lineage>
        <taxon>Bacteria</taxon>
        <taxon>Pseudomonadati</taxon>
        <taxon>Pseudomonadota</taxon>
        <taxon>Gammaproteobacteria</taxon>
        <taxon>Legionellales</taxon>
        <taxon>Legionellaceae</taxon>
        <taxon>Legionella</taxon>
    </lineage>
</organism>
<keyword evidence="2" id="KW-1185">Reference proteome</keyword>
<evidence type="ECO:0008006" key="3">
    <source>
        <dbReference type="Google" id="ProtNLM"/>
    </source>
</evidence>
<dbReference type="Gene3D" id="3.60.10.10">
    <property type="entry name" value="Endonuclease/exonuclease/phosphatase"/>
    <property type="match status" value="1"/>
</dbReference>
<protein>
    <recommendedName>
        <fullName evidence="3">Endonuclease/exonuclease/phosphatase domain-containing protein</fullName>
    </recommendedName>
</protein>
<evidence type="ECO:0000313" key="1">
    <source>
        <dbReference type="EMBL" id="MBL7527092.1"/>
    </source>
</evidence>
<comment type="caution">
    <text evidence="1">The sequence shown here is derived from an EMBL/GenBank/DDBJ whole genome shotgun (WGS) entry which is preliminary data.</text>
</comment>
<name>A0ABS1WCK1_9GAMM</name>
<dbReference type="RefSeq" id="WP_203107934.1">
    <property type="nucleotide sequence ID" value="NZ_JADOBG010000003.1"/>
</dbReference>